<dbReference type="PROSITE" id="PS50987">
    <property type="entry name" value="HTH_ARSR_2"/>
    <property type="match status" value="1"/>
</dbReference>
<dbReference type="RefSeq" id="WP_147093601.1">
    <property type="nucleotide sequence ID" value="NZ_BJVC01000003.1"/>
</dbReference>
<dbReference type="InterPro" id="IPR011991">
    <property type="entry name" value="ArsR-like_HTH"/>
</dbReference>
<dbReference type="OrthoDB" id="9804742at2"/>
<keyword evidence="1" id="KW-0805">Transcription regulation</keyword>
<dbReference type="GO" id="GO:0003677">
    <property type="term" value="F:DNA binding"/>
    <property type="evidence" value="ECO:0007669"/>
    <property type="project" value="UniProtKB-KW"/>
</dbReference>
<feature type="domain" description="HTH arsR-type" evidence="4">
    <location>
        <begin position="1"/>
        <end position="95"/>
    </location>
</feature>
<proteinExistence type="predicted"/>
<evidence type="ECO:0000256" key="1">
    <source>
        <dbReference type="ARBA" id="ARBA00023015"/>
    </source>
</evidence>
<gene>
    <name evidence="5" type="ORF">SSA02_16960</name>
</gene>
<dbReference type="PANTHER" id="PTHR43132">
    <property type="entry name" value="ARSENICAL RESISTANCE OPERON REPRESSOR ARSR-RELATED"/>
    <property type="match status" value="1"/>
</dbReference>
<dbReference type="NCBIfam" id="NF033788">
    <property type="entry name" value="HTH_metalloreg"/>
    <property type="match status" value="1"/>
</dbReference>
<dbReference type="InterPro" id="IPR001845">
    <property type="entry name" value="HTH_ArsR_DNA-bd_dom"/>
</dbReference>
<dbReference type="PRINTS" id="PR00778">
    <property type="entry name" value="HTHARSR"/>
</dbReference>
<evidence type="ECO:0000256" key="2">
    <source>
        <dbReference type="ARBA" id="ARBA00023125"/>
    </source>
</evidence>
<sequence>MDTETALPVLSALSQPSRLAIFRLLVRHEPQGLAAGEVARHLVQPQNTISAHLAILQRAGLVSTTRNGRFVSCRAEPSQVEALAAFLLAECCAENAAQGGSCPPRPAHREETQS</sequence>
<dbReference type="CDD" id="cd00090">
    <property type="entry name" value="HTH_ARSR"/>
    <property type="match status" value="1"/>
</dbReference>
<keyword evidence="3" id="KW-0804">Transcription</keyword>
<dbReference type="InterPro" id="IPR051011">
    <property type="entry name" value="Metal_resp_trans_reg"/>
</dbReference>
<dbReference type="Pfam" id="PF12840">
    <property type="entry name" value="HTH_20"/>
    <property type="match status" value="1"/>
</dbReference>
<protein>
    <submittedName>
        <fullName evidence="5">Transcriptional regulator</fullName>
    </submittedName>
</protein>
<evidence type="ECO:0000313" key="5">
    <source>
        <dbReference type="EMBL" id="GEL02533.1"/>
    </source>
</evidence>
<evidence type="ECO:0000259" key="4">
    <source>
        <dbReference type="PROSITE" id="PS50987"/>
    </source>
</evidence>
<dbReference type="SMART" id="SM00418">
    <property type="entry name" value="HTH_ARSR"/>
    <property type="match status" value="1"/>
</dbReference>
<accession>A0A511BRR7</accession>
<comment type="caution">
    <text evidence="5">The sequence shown here is derived from an EMBL/GenBank/DDBJ whole genome shotgun (WGS) entry which is preliminary data.</text>
</comment>
<dbReference type="SUPFAM" id="SSF46785">
    <property type="entry name" value="Winged helix' DNA-binding domain"/>
    <property type="match status" value="1"/>
</dbReference>
<dbReference type="Proteomes" id="UP000321405">
    <property type="component" value="Unassembled WGS sequence"/>
</dbReference>
<name>A0A511BRR7_9PROT</name>
<dbReference type="Gene3D" id="1.10.10.10">
    <property type="entry name" value="Winged helix-like DNA-binding domain superfamily/Winged helix DNA-binding domain"/>
    <property type="match status" value="1"/>
</dbReference>
<evidence type="ECO:0000256" key="3">
    <source>
        <dbReference type="ARBA" id="ARBA00023163"/>
    </source>
</evidence>
<dbReference type="InterPro" id="IPR036388">
    <property type="entry name" value="WH-like_DNA-bd_sf"/>
</dbReference>
<evidence type="ECO:0000313" key="6">
    <source>
        <dbReference type="Proteomes" id="UP000321405"/>
    </source>
</evidence>
<organism evidence="5 6">
    <name type="scientific">Swaminathania salitolerans</name>
    <dbReference type="NCBI Taxonomy" id="182838"/>
    <lineage>
        <taxon>Bacteria</taxon>
        <taxon>Pseudomonadati</taxon>
        <taxon>Pseudomonadota</taxon>
        <taxon>Alphaproteobacteria</taxon>
        <taxon>Acetobacterales</taxon>
        <taxon>Acetobacteraceae</taxon>
        <taxon>Swaminathania</taxon>
    </lineage>
</organism>
<dbReference type="GO" id="GO:0003700">
    <property type="term" value="F:DNA-binding transcription factor activity"/>
    <property type="evidence" value="ECO:0007669"/>
    <property type="project" value="InterPro"/>
</dbReference>
<dbReference type="AlphaFoldDB" id="A0A511BRR7"/>
<reference evidence="5 6" key="1">
    <citation type="submission" date="2019-07" db="EMBL/GenBank/DDBJ databases">
        <title>Whole genome shotgun sequence of Swaminathania salitolerans NBRC 104436.</title>
        <authorList>
            <person name="Hosoyama A."/>
            <person name="Uohara A."/>
            <person name="Ohji S."/>
            <person name="Ichikawa N."/>
        </authorList>
    </citation>
    <scope>NUCLEOTIDE SEQUENCE [LARGE SCALE GENOMIC DNA]</scope>
    <source>
        <strain evidence="5 6">NBRC 104436</strain>
    </source>
</reference>
<dbReference type="InterPro" id="IPR036390">
    <property type="entry name" value="WH_DNA-bd_sf"/>
</dbReference>
<dbReference type="EMBL" id="BJVC01000003">
    <property type="protein sequence ID" value="GEL02533.1"/>
    <property type="molecule type" value="Genomic_DNA"/>
</dbReference>
<keyword evidence="2" id="KW-0238">DNA-binding</keyword>
<keyword evidence="6" id="KW-1185">Reference proteome</keyword>
<dbReference type="PANTHER" id="PTHR43132:SF2">
    <property type="entry name" value="ARSENICAL RESISTANCE OPERON REPRESSOR ARSR-RELATED"/>
    <property type="match status" value="1"/>
</dbReference>